<evidence type="ECO:0008006" key="6">
    <source>
        <dbReference type="Google" id="ProtNLM"/>
    </source>
</evidence>
<dbReference type="RefSeq" id="XP_014246200.1">
    <property type="nucleotide sequence ID" value="XM_014390714.2"/>
</dbReference>
<dbReference type="PANTHER" id="PTHR12758">
    <property type="entry name" value="APOPTOSIS INHIBITOR 5-RELATED"/>
    <property type="match status" value="1"/>
</dbReference>
<feature type="region of interest" description="Disordered" evidence="3">
    <location>
        <begin position="477"/>
        <end position="504"/>
    </location>
</feature>
<evidence type="ECO:0000313" key="5">
    <source>
        <dbReference type="Proteomes" id="UP000494040"/>
    </source>
</evidence>
<dbReference type="InterPro" id="IPR016024">
    <property type="entry name" value="ARM-type_fold"/>
</dbReference>
<accession>A0A8I6RML0</accession>
<keyword evidence="2" id="KW-0053">Apoptosis</keyword>
<dbReference type="EnsemblMetazoa" id="XM_014390714.2">
    <property type="protein sequence ID" value="XP_014246200.1"/>
    <property type="gene ID" value="LOC106664736"/>
</dbReference>
<sequence length="504" mass="57584">MTGDSIEKLYKYYGILADAGDNIVKHEDLYSEIIQAAKGDQSERRLACQFIPRFFIHFPNLGETALNSLFDLCEDPEISIRKQVIKELPHICKQCTMFTKKTSYILSQLLQSKDLAELSIVSRSLLSLFQIYPEGAVAGLFNQIRNGEDTVRDKCLSFLTNKVKSLPIANLPKLEEALITETKSTFDEASPEEIPIFMDILFWTKLGKDVTGHTVIINMIAEQIESETPFNVHDDDLLERLVTLCKSVKPLFKPLTSPDRYVTYFCKEVLPNFKSISGYDECSGYALELLQLFTELTVYCNKLNEPVIVVESIFNLLIEVMPYSESGQDNFDDLKFHFSYIECLLYSLHKLFKLHPSFLSDDVELSKFRSRLQYFSRALQGYIKTLHNAIKSESLDALKKPENAIKTLALKTTLNINALIKDFFYNPPSNKATIQLSWLIPKACQNEKAIVRLKRMCNSLGVEIPAKRSNTLKPYRPIQRPLYQPPNGKYSKTFCNPKRNGPSL</sequence>
<dbReference type="InterPro" id="IPR011989">
    <property type="entry name" value="ARM-like"/>
</dbReference>
<dbReference type="AlphaFoldDB" id="A0A8I6RML0"/>
<dbReference type="GO" id="GO:0043066">
    <property type="term" value="P:negative regulation of apoptotic process"/>
    <property type="evidence" value="ECO:0007669"/>
    <property type="project" value="TreeGrafter"/>
</dbReference>
<dbReference type="Pfam" id="PF05918">
    <property type="entry name" value="API5"/>
    <property type="match status" value="1"/>
</dbReference>
<keyword evidence="5" id="KW-1185">Reference proteome</keyword>
<dbReference type="KEGG" id="clec:106664736"/>
<dbReference type="GO" id="GO:0006915">
    <property type="term" value="P:apoptotic process"/>
    <property type="evidence" value="ECO:0007669"/>
    <property type="project" value="UniProtKB-KW"/>
</dbReference>
<dbReference type="OMA" id="RCIKFLA"/>
<comment type="similarity">
    <text evidence="1">Belongs to the API5 family.</text>
</comment>
<dbReference type="GO" id="GO:0005634">
    <property type="term" value="C:nucleus"/>
    <property type="evidence" value="ECO:0007669"/>
    <property type="project" value="TreeGrafter"/>
</dbReference>
<evidence type="ECO:0000256" key="1">
    <source>
        <dbReference type="ARBA" id="ARBA00009515"/>
    </source>
</evidence>
<proteinExistence type="inferred from homology"/>
<dbReference type="GeneID" id="106664736"/>
<dbReference type="SUPFAM" id="SSF48371">
    <property type="entry name" value="ARM repeat"/>
    <property type="match status" value="1"/>
</dbReference>
<protein>
    <recommendedName>
        <fullName evidence="6">Apoptosis inhibitor 5</fullName>
    </recommendedName>
</protein>
<dbReference type="Proteomes" id="UP000494040">
    <property type="component" value="Unassembled WGS sequence"/>
</dbReference>
<dbReference type="Gene3D" id="1.25.10.10">
    <property type="entry name" value="Leucine-rich Repeat Variant"/>
    <property type="match status" value="1"/>
</dbReference>
<dbReference type="PANTHER" id="PTHR12758:SF19">
    <property type="entry name" value="APOPTOSIS INHIBITOR 5"/>
    <property type="match status" value="1"/>
</dbReference>
<evidence type="ECO:0000313" key="4">
    <source>
        <dbReference type="EnsemblMetazoa" id="XP_014246200.1"/>
    </source>
</evidence>
<organism evidence="4 5">
    <name type="scientific">Cimex lectularius</name>
    <name type="common">Bed bug</name>
    <name type="synonym">Acanthia lectularia</name>
    <dbReference type="NCBI Taxonomy" id="79782"/>
    <lineage>
        <taxon>Eukaryota</taxon>
        <taxon>Metazoa</taxon>
        <taxon>Ecdysozoa</taxon>
        <taxon>Arthropoda</taxon>
        <taxon>Hexapoda</taxon>
        <taxon>Insecta</taxon>
        <taxon>Pterygota</taxon>
        <taxon>Neoptera</taxon>
        <taxon>Paraneoptera</taxon>
        <taxon>Hemiptera</taxon>
        <taxon>Heteroptera</taxon>
        <taxon>Panheteroptera</taxon>
        <taxon>Cimicomorpha</taxon>
        <taxon>Cimicidae</taxon>
        <taxon>Cimex</taxon>
    </lineage>
</organism>
<evidence type="ECO:0000256" key="3">
    <source>
        <dbReference type="SAM" id="MobiDB-lite"/>
    </source>
</evidence>
<evidence type="ECO:0000256" key="2">
    <source>
        <dbReference type="ARBA" id="ARBA00022703"/>
    </source>
</evidence>
<dbReference type="CTD" id="35053"/>
<dbReference type="OrthoDB" id="19224at2759"/>
<name>A0A8I6RML0_CIMLE</name>
<reference evidence="4" key="1">
    <citation type="submission" date="2022-01" db="UniProtKB">
        <authorList>
            <consortium name="EnsemblMetazoa"/>
        </authorList>
    </citation>
    <scope>IDENTIFICATION</scope>
</reference>
<dbReference type="GO" id="GO:0003723">
    <property type="term" value="F:RNA binding"/>
    <property type="evidence" value="ECO:0007669"/>
    <property type="project" value="TreeGrafter"/>
</dbReference>
<dbReference type="InterPro" id="IPR008383">
    <property type="entry name" value="API5"/>
</dbReference>